<keyword evidence="3" id="KW-1185">Reference proteome</keyword>
<protein>
    <submittedName>
        <fullName evidence="2">Uncharacterized protein</fullName>
    </submittedName>
</protein>
<dbReference type="EMBL" id="JBBNAG010000005">
    <property type="protein sequence ID" value="KAK9132135.1"/>
    <property type="molecule type" value="Genomic_DNA"/>
</dbReference>
<comment type="caution">
    <text evidence="2">The sequence shown here is derived from an EMBL/GenBank/DDBJ whole genome shotgun (WGS) entry which is preliminary data.</text>
</comment>
<organism evidence="2 3">
    <name type="scientific">Stephania cephalantha</name>
    <dbReference type="NCBI Taxonomy" id="152367"/>
    <lineage>
        <taxon>Eukaryota</taxon>
        <taxon>Viridiplantae</taxon>
        <taxon>Streptophyta</taxon>
        <taxon>Embryophyta</taxon>
        <taxon>Tracheophyta</taxon>
        <taxon>Spermatophyta</taxon>
        <taxon>Magnoliopsida</taxon>
        <taxon>Ranunculales</taxon>
        <taxon>Menispermaceae</taxon>
        <taxon>Menispermoideae</taxon>
        <taxon>Cissampelideae</taxon>
        <taxon>Stephania</taxon>
    </lineage>
</organism>
<gene>
    <name evidence="2" type="ORF">Scep_011663</name>
</gene>
<evidence type="ECO:0000313" key="2">
    <source>
        <dbReference type="EMBL" id="KAK9132135.1"/>
    </source>
</evidence>
<feature type="compositionally biased region" description="Polar residues" evidence="1">
    <location>
        <begin position="1"/>
        <end position="13"/>
    </location>
</feature>
<proteinExistence type="predicted"/>
<evidence type="ECO:0000313" key="3">
    <source>
        <dbReference type="Proteomes" id="UP001419268"/>
    </source>
</evidence>
<dbReference type="Proteomes" id="UP001419268">
    <property type="component" value="Unassembled WGS sequence"/>
</dbReference>
<feature type="region of interest" description="Disordered" evidence="1">
    <location>
        <begin position="1"/>
        <end position="59"/>
    </location>
</feature>
<dbReference type="AlphaFoldDB" id="A0AAP0JFQ6"/>
<name>A0AAP0JFQ6_9MAGN</name>
<reference evidence="2 3" key="1">
    <citation type="submission" date="2024-01" db="EMBL/GenBank/DDBJ databases">
        <title>Genome assemblies of Stephania.</title>
        <authorList>
            <person name="Yang L."/>
        </authorList>
    </citation>
    <scope>NUCLEOTIDE SEQUENCE [LARGE SCALE GENOMIC DNA]</scope>
    <source>
        <strain evidence="2">JXDWG</strain>
        <tissue evidence="2">Leaf</tissue>
    </source>
</reference>
<evidence type="ECO:0000256" key="1">
    <source>
        <dbReference type="SAM" id="MobiDB-lite"/>
    </source>
</evidence>
<sequence length="194" mass="22143">MIGPSTNFRSRASGSLGLPPRRTLERRNQPNYPSWAIGNHHNRRRYRPDVNHPHSARDGPTRMINLGGLADQVDQECGGGNLGANVEMRKLKATKHSFRLKPLRDAQYMRRHEPKLALLVGSRPKMIGVLGPRAALIPITDRTPIFQARFRQPIRSPPLVRAQSQYKIEMDIHMEQEVLLERINIVLRSNIRGE</sequence>
<accession>A0AAP0JFQ6</accession>
<feature type="compositionally biased region" description="Basic and acidic residues" evidence="1">
    <location>
        <begin position="47"/>
        <end position="59"/>
    </location>
</feature>